<gene>
    <name evidence="1" type="ORF">AOT14_17550</name>
</gene>
<organism evidence="1 2">
    <name type="scientific">Stenotrophomonas acidaminiphila</name>
    <dbReference type="NCBI Taxonomy" id="128780"/>
    <lineage>
        <taxon>Bacteria</taxon>
        <taxon>Pseudomonadati</taxon>
        <taxon>Pseudomonadota</taxon>
        <taxon>Gammaproteobacteria</taxon>
        <taxon>Lysobacterales</taxon>
        <taxon>Lysobacteraceae</taxon>
        <taxon>Stenotrophomonas</taxon>
    </lineage>
</organism>
<keyword evidence="2" id="KW-1185">Reference proteome</keyword>
<dbReference type="PATRIC" id="fig|128780.6.peg.1759"/>
<dbReference type="KEGG" id="sacz:AOT14_17550"/>
<dbReference type="Proteomes" id="UP000061010">
    <property type="component" value="Chromosome"/>
</dbReference>
<protein>
    <submittedName>
        <fullName evidence="1">Uncharacterized protein</fullName>
    </submittedName>
</protein>
<dbReference type="EMBL" id="CP012900">
    <property type="protein sequence ID" value="ALJ28141.1"/>
    <property type="molecule type" value="Genomic_DNA"/>
</dbReference>
<sequence length="71" mass="7944">MAVVLYIGGSKDGEKGVVPYGFSKTRRDTDAGPEIYVERMMDVSGKGRVRVMVLESLRDDIAFQRLNRHLG</sequence>
<name>A0A0R0E401_9GAMM</name>
<evidence type="ECO:0000313" key="1">
    <source>
        <dbReference type="EMBL" id="ALJ28141.1"/>
    </source>
</evidence>
<reference evidence="1 2" key="1">
    <citation type="journal article" date="2015" name="Genome Announc.">
        <title>Complete Genome Sequencing of Stenotrophomonas acidaminiphila ZAC14D2_NAIMI4_2, a Multidrug-Resistant Strain Isolated from Sediments of a Polluted River in Mexico, Uncovers New Antibiotic Resistance Genes and a Novel Class-II Lasso Peptide Biosynthesis Gene Cluster.</title>
        <authorList>
            <person name="Vinuesa P."/>
            <person name="Ochoa-Sanchez L.E."/>
        </authorList>
    </citation>
    <scope>NUCLEOTIDE SEQUENCE [LARGE SCALE GENOMIC DNA]</scope>
    <source>
        <strain evidence="1 2">ZAC14D2_NAIMI4_2</strain>
    </source>
</reference>
<dbReference type="OrthoDB" id="5986759at2"/>
<dbReference type="RefSeq" id="WP_054665407.1">
    <property type="nucleotide sequence ID" value="NZ_CP043570.1"/>
</dbReference>
<evidence type="ECO:0000313" key="2">
    <source>
        <dbReference type="Proteomes" id="UP000061010"/>
    </source>
</evidence>
<dbReference type="AlphaFoldDB" id="A0A0R0E401"/>
<proteinExistence type="predicted"/>
<accession>A0A0R0E401</accession>